<evidence type="ECO:0000313" key="7">
    <source>
        <dbReference type="EMBL" id="ACK64467.1"/>
    </source>
</evidence>
<keyword evidence="5" id="KW-0411">Iron-sulfur</keyword>
<keyword evidence="2" id="KW-0479">Metal-binding</keyword>
<protein>
    <submittedName>
        <fullName evidence="7">(2Fe-2S)-binding domain protein</fullName>
    </submittedName>
</protein>
<sequence length="150" mass="16045">MEISLKVNGKDYTADVEPRLLLLDFLREHLGLTGTKSDGGSTAGCCTVLLNGISVKSSYILAVQADGSEIVTIEGLSQNGQLNPLQTAFWEMGAVQNGYSTPGLIMALTDLLNRNPHPSESEIRAWLDGVLSRDTGYQNVICAVEMVTSG</sequence>
<feature type="domain" description="[2Fe-2S]-binding" evidence="6">
    <location>
        <begin position="72"/>
        <end position="145"/>
    </location>
</feature>
<gene>
    <name evidence="7" type="ordered locus">PCC8801_0369</name>
</gene>
<dbReference type="Gene3D" id="3.10.20.30">
    <property type="match status" value="1"/>
</dbReference>
<dbReference type="eggNOG" id="COG2080">
    <property type="taxonomic scope" value="Bacteria"/>
</dbReference>
<keyword evidence="4" id="KW-0408">Iron</keyword>
<evidence type="ECO:0000313" key="8">
    <source>
        <dbReference type="Proteomes" id="UP000008204"/>
    </source>
</evidence>
<dbReference type="STRING" id="41431.PCC8801_0369"/>
<evidence type="ECO:0000256" key="4">
    <source>
        <dbReference type="ARBA" id="ARBA00023004"/>
    </source>
</evidence>
<evidence type="ECO:0000256" key="2">
    <source>
        <dbReference type="ARBA" id="ARBA00022723"/>
    </source>
</evidence>
<dbReference type="HOGENOM" id="CLU_052511_3_1_3"/>
<dbReference type="InterPro" id="IPR012675">
    <property type="entry name" value="Beta-grasp_dom_sf"/>
</dbReference>
<dbReference type="InterPro" id="IPR002888">
    <property type="entry name" value="2Fe-2S-bd"/>
</dbReference>
<evidence type="ECO:0000256" key="1">
    <source>
        <dbReference type="ARBA" id="ARBA00022714"/>
    </source>
</evidence>
<name>B7JU87_RIPO1</name>
<keyword evidence="3" id="KW-0560">Oxidoreductase</keyword>
<dbReference type="RefSeq" id="WP_012593744.1">
    <property type="nucleotide sequence ID" value="NC_011726.1"/>
</dbReference>
<dbReference type="PANTHER" id="PTHR44379:SF5">
    <property type="entry name" value="OXIDOREDUCTASE WITH IRON-SULFUR SUBUNIT"/>
    <property type="match status" value="1"/>
</dbReference>
<dbReference type="GO" id="GO:0051537">
    <property type="term" value="F:2 iron, 2 sulfur cluster binding"/>
    <property type="evidence" value="ECO:0007669"/>
    <property type="project" value="UniProtKB-KW"/>
</dbReference>
<accession>B7JU87</accession>
<dbReference type="InterPro" id="IPR036010">
    <property type="entry name" value="2Fe-2S_ferredoxin-like_sf"/>
</dbReference>
<dbReference type="EMBL" id="CP001287">
    <property type="protein sequence ID" value="ACK64467.1"/>
    <property type="molecule type" value="Genomic_DNA"/>
</dbReference>
<dbReference type="Pfam" id="PF01799">
    <property type="entry name" value="Fer2_2"/>
    <property type="match status" value="1"/>
</dbReference>
<evidence type="ECO:0000256" key="3">
    <source>
        <dbReference type="ARBA" id="ARBA00023002"/>
    </source>
</evidence>
<dbReference type="InterPro" id="IPR036884">
    <property type="entry name" value="2Fe-2S-bd_dom_sf"/>
</dbReference>
<organism evidence="7 8">
    <name type="scientific">Rippkaea orientalis (strain PCC 8801 / RF-1)</name>
    <name type="common">Cyanothece sp. (strain PCC 8801)</name>
    <dbReference type="NCBI Taxonomy" id="41431"/>
    <lineage>
        <taxon>Bacteria</taxon>
        <taxon>Bacillati</taxon>
        <taxon>Cyanobacteriota</taxon>
        <taxon>Cyanophyceae</taxon>
        <taxon>Oscillatoriophycideae</taxon>
        <taxon>Chroococcales</taxon>
        <taxon>Aphanothecaceae</taxon>
        <taxon>Rippkaea</taxon>
        <taxon>Rippkaea orientalis</taxon>
    </lineage>
</organism>
<dbReference type="GO" id="GO:0016491">
    <property type="term" value="F:oxidoreductase activity"/>
    <property type="evidence" value="ECO:0007669"/>
    <property type="project" value="UniProtKB-KW"/>
</dbReference>
<dbReference type="InterPro" id="IPR051452">
    <property type="entry name" value="Diverse_Oxidoreductases"/>
</dbReference>
<dbReference type="GO" id="GO:0046872">
    <property type="term" value="F:metal ion binding"/>
    <property type="evidence" value="ECO:0007669"/>
    <property type="project" value="UniProtKB-KW"/>
</dbReference>
<dbReference type="OrthoDB" id="9796880at2"/>
<dbReference type="Proteomes" id="UP000008204">
    <property type="component" value="Chromosome"/>
</dbReference>
<reference evidence="8" key="1">
    <citation type="journal article" date="2011" name="MBio">
        <title>Novel metabolic attributes of the genus Cyanothece, comprising a group of unicellular nitrogen-fixing Cyanobacteria.</title>
        <authorList>
            <person name="Bandyopadhyay A."/>
            <person name="Elvitigala T."/>
            <person name="Welsh E."/>
            <person name="Stockel J."/>
            <person name="Liberton M."/>
            <person name="Min H."/>
            <person name="Sherman L.A."/>
            <person name="Pakrasi H.B."/>
        </authorList>
    </citation>
    <scope>NUCLEOTIDE SEQUENCE [LARGE SCALE GENOMIC DNA]</scope>
    <source>
        <strain evidence="8">PCC 8801</strain>
    </source>
</reference>
<keyword evidence="1" id="KW-0001">2Fe-2S</keyword>
<dbReference type="Gene3D" id="1.10.150.120">
    <property type="entry name" value="[2Fe-2S]-binding domain"/>
    <property type="match status" value="1"/>
</dbReference>
<evidence type="ECO:0000259" key="6">
    <source>
        <dbReference type="Pfam" id="PF01799"/>
    </source>
</evidence>
<dbReference type="AlphaFoldDB" id="B7JU87"/>
<keyword evidence="8" id="KW-1185">Reference proteome</keyword>
<dbReference type="SUPFAM" id="SSF47741">
    <property type="entry name" value="CO dehydrogenase ISP C-domain like"/>
    <property type="match status" value="1"/>
</dbReference>
<dbReference type="SUPFAM" id="SSF54292">
    <property type="entry name" value="2Fe-2S ferredoxin-like"/>
    <property type="match status" value="1"/>
</dbReference>
<dbReference type="KEGG" id="cyp:PCC8801_0369"/>
<proteinExistence type="predicted"/>
<dbReference type="PANTHER" id="PTHR44379">
    <property type="entry name" value="OXIDOREDUCTASE WITH IRON-SULFUR SUBUNIT"/>
    <property type="match status" value="1"/>
</dbReference>
<evidence type="ECO:0000256" key="5">
    <source>
        <dbReference type="ARBA" id="ARBA00023014"/>
    </source>
</evidence>